<dbReference type="PROSITE" id="PS00409">
    <property type="entry name" value="PROKAR_NTER_METHYL"/>
    <property type="match status" value="1"/>
</dbReference>
<dbReference type="NCBIfam" id="TIGR02532">
    <property type="entry name" value="IV_pilin_GFxxxE"/>
    <property type="match status" value="1"/>
</dbReference>
<keyword evidence="1" id="KW-0812">Transmembrane</keyword>
<evidence type="ECO:0000313" key="2">
    <source>
        <dbReference type="EMBL" id="MDH2336844.1"/>
    </source>
</evidence>
<dbReference type="EMBL" id="JARVUX010000006">
    <property type="protein sequence ID" value="MDH2336844.1"/>
    <property type="molecule type" value="Genomic_DNA"/>
</dbReference>
<dbReference type="Pfam" id="PF07963">
    <property type="entry name" value="N_methyl"/>
    <property type="match status" value="1"/>
</dbReference>
<name>A0AAP4EG21_CLOPF</name>
<comment type="caution">
    <text evidence="2">The sequence shown here is derived from an EMBL/GenBank/DDBJ whole genome shotgun (WGS) entry which is preliminary data.</text>
</comment>
<dbReference type="Proteomes" id="UP001222958">
    <property type="component" value="Unassembled WGS sequence"/>
</dbReference>
<dbReference type="RefSeq" id="WP_279857938.1">
    <property type="nucleotide sequence ID" value="NZ_JARVUX010000006.1"/>
</dbReference>
<reference evidence="2" key="1">
    <citation type="submission" date="2023-04" db="EMBL/GenBank/DDBJ databases">
        <title>Epidemiological investigation of Clostridium perfringens isolated from cattle.</title>
        <authorList>
            <person name="Tian R."/>
        </authorList>
    </citation>
    <scope>NUCLEOTIDE SEQUENCE</scope>
    <source>
        <strain evidence="2">ZWCP172</strain>
    </source>
</reference>
<evidence type="ECO:0000313" key="3">
    <source>
        <dbReference type="Proteomes" id="UP001222958"/>
    </source>
</evidence>
<dbReference type="AlphaFoldDB" id="A0AAP4EG21"/>
<keyword evidence="1" id="KW-0472">Membrane</keyword>
<dbReference type="InterPro" id="IPR045584">
    <property type="entry name" value="Pilin-like"/>
</dbReference>
<dbReference type="SUPFAM" id="SSF54523">
    <property type="entry name" value="Pili subunits"/>
    <property type="match status" value="1"/>
</dbReference>
<keyword evidence="1" id="KW-1133">Transmembrane helix</keyword>
<feature type="transmembrane region" description="Helical" evidence="1">
    <location>
        <begin position="16"/>
        <end position="38"/>
    </location>
</feature>
<accession>A0AAP4EG21</accession>
<dbReference type="InterPro" id="IPR012902">
    <property type="entry name" value="N_methyl_site"/>
</dbReference>
<sequence>MSIRTKIGKRKKGFTLIELIIVIAIIAILAAIAIPNFLAIQRRSKVQADIETGKNIYNATLALVAEGKLPMPQYEETINQNGDVIKSYGYPIYLNGKDPNGDIIESYLQIKPVSEVYKGCYYVVSLTFKYENNKYDLKDPIINVSVANNNETKGYVYPEQTNKFKLN</sequence>
<dbReference type="Gene3D" id="3.30.700.10">
    <property type="entry name" value="Glycoprotein, Type 4 Pilin"/>
    <property type="match status" value="1"/>
</dbReference>
<protein>
    <submittedName>
        <fullName evidence="2">Prepilin-type N-terminal cleavage/methylation domain-containing protein</fullName>
    </submittedName>
</protein>
<gene>
    <name evidence="2" type="ORF">QDQ28_11665</name>
</gene>
<organism evidence="2 3">
    <name type="scientific">Clostridium perfringens</name>
    <dbReference type="NCBI Taxonomy" id="1502"/>
    <lineage>
        <taxon>Bacteria</taxon>
        <taxon>Bacillati</taxon>
        <taxon>Bacillota</taxon>
        <taxon>Clostridia</taxon>
        <taxon>Eubacteriales</taxon>
        <taxon>Clostridiaceae</taxon>
        <taxon>Clostridium</taxon>
    </lineage>
</organism>
<proteinExistence type="predicted"/>
<evidence type="ECO:0000256" key="1">
    <source>
        <dbReference type="SAM" id="Phobius"/>
    </source>
</evidence>